<proteinExistence type="predicted"/>
<accession>A0A2P2QCU7</accession>
<sequence length="54" mass="6513">MRYPLLRSTNIDFRDREEELIILQGYNAIKGWCVSCMFMKLKHCHFCNKSIFIV</sequence>
<evidence type="ECO:0000313" key="1">
    <source>
        <dbReference type="EMBL" id="MBX64812.1"/>
    </source>
</evidence>
<protein>
    <submittedName>
        <fullName evidence="1">Uncharacterized protein</fullName>
    </submittedName>
</protein>
<dbReference type="AlphaFoldDB" id="A0A2P2QCU7"/>
<name>A0A2P2QCU7_RHIMU</name>
<organism evidence="1">
    <name type="scientific">Rhizophora mucronata</name>
    <name type="common">Asiatic mangrove</name>
    <dbReference type="NCBI Taxonomy" id="61149"/>
    <lineage>
        <taxon>Eukaryota</taxon>
        <taxon>Viridiplantae</taxon>
        <taxon>Streptophyta</taxon>
        <taxon>Embryophyta</taxon>
        <taxon>Tracheophyta</taxon>
        <taxon>Spermatophyta</taxon>
        <taxon>Magnoliopsida</taxon>
        <taxon>eudicotyledons</taxon>
        <taxon>Gunneridae</taxon>
        <taxon>Pentapetalae</taxon>
        <taxon>rosids</taxon>
        <taxon>fabids</taxon>
        <taxon>Malpighiales</taxon>
        <taxon>Rhizophoraceae</taxon>
        <taxon>Rhizophora</taxon>
    </lineage>
</organism>
<reference evidence="1" key="1">
    <citation type="submission" date="2018-02" db="EMBL/GenBank/DDBJ databases">
        <title>Rhizophora mucronata_Transcriptome.</title>
        <authorList>
            <person name="Meera S.P."/>
            <person name="Sreeshan A."/>
            <person name="Augustine A."/>
        </authorList>
    </citation>
    <scope>NUCLEOTIDE SEQUENCE</scope>
    <source>
        <tissue evidence="1">Leaf</tissue>
    </source>
</reference>
<dbReference type="EMBL" id="GGEC01084328">
    <property type="protein sequence ID" value="MBX64812.1"/>
    <property type="molecule type" value="Transcribed_RNA"/>
</dbReference>